<feature type="binding site" evidence="6">
    <location>
        <position position="100"/>
    </location>
    <ligand>
        <name>Fe cation</name>
        <dbReference type="ChEBI" id="CHEBI:24875"/>
    </ligand>
</feature>
<name>A0A316G0N3_9GAMM</name>
<dbReference type="OrthoDB" id="9804313at2"/>
<keyword evidence="5 6" id="KW-0408">Iron</keyword>
<dbReference type="GO" id="GO:0006412">
    <property type="term" value="P:translation"/>
    <property type="evidence" value="ECO:0007669"/>
    <property type="project" value="UniProtKB-UniRule"/>
</dbReference>
<dbReference type="Proteomes" id="UP000245790">
    <property type="component" value="Unassembled WGS sequence"/>
</dbReference>
<dbReference type="EC" id="3.5.1.88" evidence="6"/>
<sequence length="169" mass="18984">MAVRPLLRMGNPLLLKQASPITEFNTQQLDDLIEDMFDTMAANDGAGLAAPQIGESKQLLIFSVSENPRYPDVEDVPTTVLLNPKIEVLDNEMEDGWEGCLSIPGMRGLVPRYKKIRYSGQTPKGKDVSVTAEGFHARVVQHEVDHLLGILYPHRITDLRYFGFENELF</sequence>
<dbReference type="PANTHER" id="PTHR10458">
    <property type="entry name" value="PEPTIDE DEFORMYLASE"/>
    <property type="match status" value="1"/>
</dbReference>
<reference evidence="7 8" key="1">
    <citation type="submission" date="2018-05" db="EMBL/GenBank/DDBJ databases">
        <title>Genomic Encyclopedia of Type Strains, Phase IV (KMG-IV): sequencing the most valuable type-strain genomes for metagenomic binning, comparative biology and taxonomic classification.</title>
        <authorList>
            <person name="Goeker M."/>
        </authorList>
    </citation>
    <scope>NUCLEOTIDE SEQUENCE [LARGE SCALE GENOMIC DNA]</scope>
    <source>
        <strain evidence="7 8">DSM 25350</strain>
    </source>
</reference>
<feature type="active site" evidence="6">
    <location>
        <position position="143"/>
    </location>
</feature>
<comment type="catalytic activity">
    <reaction evidence="6">
        <text>N-terminal N-formyl-L-methionyl-[peptide] + H2O = N-terminal L-methionyl-[peptide] + formate</text>
        <dbReference type="Rhea" id="RHEA:24420"/>
        <dbReference type="Rhea" id="RHEA-COMP:10639"/>
        <dbReference type="Rhea" id="RHEA-COMP:10640"/>
        <dbReference type="ChEBI" id="CHEBI:15377"/>
        <dbReference type="ChEBI" id="CHEBI:15740"/>
        <dbReference type="ChEBI" id="CHEBI:49298"/>
        <dbReference type="ChEBI" id="CHEBI:64731"/>
        <dbReference type="EC" id="3.5.1.88"/>
    </reaction>
</comment>
<dbReference type="PRINTS" id="PR01576">
    <property type="entry name" value="PDEFORMYLASE"/>
</dbReference>
<comment type="function">
    <text evidence="6">Removes the formyl group from the N-terminal Met of newly synthesized proteins. Requires at least a dipeptide for an efficient rate of reaction. N-terminal L-methionine is a prerequisite for activity but the enzyme has broad specificity at other positions.</text>
</comment>
<feature type="binding site" evidence="6">
    <location>
        <position position="146"/>
    </location>
    <ligand>
        <name>Fe cation</name>
        <dbReference type="ChEBI" id="CHEBI:24875"/>
    </ligand>
</feature>
<dbReference type="PIRSF" id="PIRSF004749">
    <property type="entry name" value="Pep_def"/>
    <property type="match status" value="1"/>
</dbReference>
<dbReference type="GO" id="GO:0046872">
    <property type="term" value="F:metal ion binding"/>
    <property type="evidence" value="ECO:0007669"/>
    <property type="project" value="UniProtKB-KW"/>
</dbReference>
<organism evidence="7 8">
    <name type="scientific">Pleionea mediterranea</name>
    <dbReference type="NCBI Taxonomy" id="523701"/>
    <lineage>
        <taxon>Bacteria</taxon>
        <taxon>Pseudomonadati</taxon>
        <taxon>Pseudomonadota</taxon>
        <taxon>Gammaproteobacteria</taxon>
        <taxon>Oceanospirillales</taxon>
        <taxon>Pleioneaceae</taxon>
        <taxon>Pleionea</taxon>
    </lineage>
</organism>
<keyword evidence="3 6" id="KW-0378">Hydrolase</keyword>
<evidence type="ECO:0000256" key="3">
    <source>
        <dbReference type="ARBA" id="ARBA00022801"/>
    </source>
</evidence>
<evidence type="ECO:0000256" key="5">
    <source>
        <dbReference type="ARBA" id="ARBA00023004"/>
    </source>
</evidence>
<comment type="caution">
    <text evidence="7">The sequence shown here is derived from an EMBL/GenBank/DDBJ whole genome shotgun (WGS) entry which is preliminary data.</text>
</comment>
<dbReference type="PANTHER" id="PTHR10458:SF20">
    <property type="entry name" value="PEPTIDE DEFORMYLASE 1"/>
    <property type="match status" value="1"/>
</dbReference>
<dbReference type="SUPFAM" id="SSF56420">
    <property type="entry name" value="Peptide deformylase"/>
    <property type="match status" value="1"/>
</dbReference>
<dbReference type="RefSeq" id="WP_109761627.1">
    <property type="nucleotide sequence ID" value="NZ_QGGU01000001.1"/>
</dbReference>
<evidence type="ECO:0000256" key="6">
    <source>
        <dbReference type="HAMAP-Rule" id="MF_00163"/>
    </source>
</evidence>
<dbReference type="NCBIfam" id="TIGR00079">
    <property type="entry name" value="pept_deformyl"/>
    <property type="match status" value="1"/>
</dbReference>
<comment type="similarity">
    <text evidence="1 6">Belongs to the polypeptide deformylase family.</text>
</comment>
<dbReference type="GO" id="GO:0042586">
    <property type="term" value="F:peptide deformylase activity"/>
    <property type="evidence" value="ECO:0007669"/>
    <property type="project" value="UniProtKB-UniRule"/>
</dbReference>
<dbReference type="CDD" id="cd00487">
    <property type="entry name" value="Pep_deformylase"/>
    <property type="match status" value="1"/>
</dbReference>
<comment type="cofactor">
    <cofactor evidence="6">
        <name>Fe(2+)</name>
        <dbReference type="ChEBI" id="CHEBI:29033"/>
    </cofactor>
    <text evidence="6">Binds 1 Fe(2+) ion.</text>
</comment>
<proteinExistence type="inferred from homology"/>
<dbReference type="InterPro" id="IPR036821">
    <property type="entry name" value="Peptide_deformylase_sf"/>
</dbReference>
<keyword evidence="4 6" id="KW-0648">Protein biosynthesis</keyword>
<dbReference type="Gene3D" id="3.90.45.10">
    <property type="entry name" value="Peptide deformylase"/>
    <property type="match status" value="1"/>
</dbReference>
<dbReference type="EMBL" id="QGGU01000001">
    <property type="protein sequence ID" value="PWK54514.1"/>
    <property type="molecule type" value="Genomic_DNA"/>
</dbReference>
<dbReference type="Pfam" id="PF01327">
    <property type="entry name" value="Pep_deformylase"/>
    <property type="match status" value="1"/>
</dbReference>
<dbReference type="AlphaFoldDB" id="A0A316G0N3"/>
<evidence type="ECO:0000313" key="7">
    <source>
        <dbReference type="EMBL" id="PWK54514.1"/>
    </source>
</evidence>
<evidence type="ECO:0000313" key="8">
    <source>
        <dbReference type="Proteomes" id="UP000245790"/>
    </source>
</evidence>
<evidence type="ECO:0000256" key="1">
    <source>
        <dbReference type="ARBA" id="ARBA00010759"/>
    </source>
</evidence>
<evidence type="ECO:0000256" key="2">
    <source>
        <dbReference type="ARBA" id="ARBA00022723"/>
    </source>
</evidence>
<keyword evidence="8" id="KW-1185">Reference proteome</keyword>
<protein>
    <recommendedName>
        <fullName evidence="6">Peptide deformylase</fullName>
        <shortName evidence="6">PDF</shortName>
        <ecNumber evidence="6">3.5.1.88</ecNumber>
    </recommendedName>
    <alternativeName>
        <fullName evidence="6">Polypeptide deformylase</fullName>
    </alternativeName>
</protein>
<dbReference type="FunFam" id="3.90.45.10:FF:000003">
    <property type="entry name" value="Peptide deformylase"/>
    <property type="match status" value="1"/>
</dbReference>
<keyword evidence="2 6" id="KW-0479">Metal-binding</keyword>
<accession>A0A316G0N3</accession>
<dbReference type="InterPro" id="IPR023635">
    <property type="entry name" value="Peptide_deformylase"/>
</dbReference>
<dbReference type="HAMAP" id="MF_00163">
    <property type="entry name" value="Pep_deformylase"/>
    <property type="match status" value="1"/>
</dbReference>
<evidence type="ECO:0000256" key="4">
    <source>
        <dbReference type="ARBA" id="ARBA00022917"/>
    </source>
</evidence>
<feature type="binding site" evidence="6">
    <location>
        <position position="142"/>
    </location>
    <ligand>
        <name>Fe cation</name>
        <dbReference type="ChEBI" id="CHEBI:24875"/>
    </ligand>
</feature>
<dbReference type="NCBIfam" id="NF001159">
    <property type="entry name" value="PRK00150.1-3"/>
    <property type="match status" value="1"/>
</dbReference>
<gene>
    <name evidence="6" type="primary">def</name>
    <name evidence="7" type="ORF">C8D97_101368</name>
</gene>